<dbReference type="Proteomes" id="UP000023152">
    <property type="component" value="Unassembled WGS sequence"/>
</dbReference>
<name>X6MIY3_RETFI</name>
<dbReference type="AlphaFoldDB" id="X6MIY3"/>
<accession>X6MIY3</accession>
<proteinExistence type="predicted"/>
<comment type="caution">
    <text evidence="1">The sequence shown here is derived from an EMBL/GenBank/DDBJ whole genome shotgun (WGS) entry which is preliminary data.</text>
</comment>
<reference evidence="1 2" key="1">
    <citation type="journal article" date="2013" name="Curr. Biol.">
        <title>The Genome of the Foraminiferan Reticulomyxa filosa.</title>
        <authorList>
            <person name="Glockner G."/>
            <person name="Hulsmann N."/>
            <person name="Schleicher M."/>
            <person name="Noegel A.A."/>
            <person name="Eichinger L."/>
            <person name="Gallinger C."/>
            <person name="Pawlowski J."/>
            <person name="Sierra R."/>
            <person name="Euteneuer U."/>
            <person name="Pillet L."/>
            <person name="Moustafa A."/>
            <person name="Platzer M."/>
            <person name="Groth M."/>
            <person name="Szafranski K."/>
            <person name="Schliwa M."/>
        </authorList>
    </citation>
    <scope>NUCLEOTIDE SEQUENCE [LARGE SCALE GENOMIC DNA]</scope>
</reference>
<gene>
    <name evidence="1" type="ORF">RFI_23736</name>
</gene>
<evidence type="ECO:0000313" key="2">
    <source>
        <dbReference type="Proteomes" id="UP000023152"/>
    </source>
</evidence>
<evidence type="ECO:0000313" key="1">
    <source>
        <dbReference type="EMBL" id="ETO13636.1"/>
    </source>
</evidence>
<sequence>MTPIVLTKENAFIDVNINLSIGLTNFCVIEANLLKKPAQFNEQQKPSPFQVYFLNKKQITKWLENISQKVESTLKWNMFGLCLTKLAPVDIPAFLIPKNLQSAPNSEMDIEIFFMFHCLIVFKVVLLEKLGNRLQFKQNWNNYRYRLRSQGIVISQIGLMWTIIDIFQHVKSLADINTSLAYVHINEKNKNRQSIFIK</sequence>
<dbReference type="EMBL" id="ASPP01020487">
    <property type="protein sequence ID" value="ETO13636.1"/>
    <property type="molecule type" value="Genomic_DNA"/>
</dbReference>
<protein>
    <submittedName>
        <fullName evidence="1">Uncharacterized protein</fullName>
    </submittedName>
</protein>
<keyword evidence="2" id="KW-1185">Reference proteome</keyword>
<organism evidence="1 2">
    <name type="scientific">Reticulomyxa filosa</name>
    <dbReference type="NCBI Taxonomy" id="46433"/>
    <lineage>
        <taxon>Eukaryota</taxon>
        <taxon>Sar</taxon>
        <taxon>Rhizaria</taxon>
        <taxon>Retaria</taxon>
        <taxon>Foraminifera</taxon>
        <taxon>Monothalamids</taxon>
        <taxon>Reticulomyxidae</taxon>
        <taxon>Reticulomyxa</taxon>
    </lineage>
</organism>